<evidence type="ECO:0000313" key="3">
    <source>
        <dbReference type="Proteomes" id="UP000257109"/>
    </source>
</evidence>
<feature type="non-terminal residue" evidence="2">
    <location>
        <position position="1"/>
    </location>
</feature>
<protein>
    <submittedName>
        <fullName evidence="2">Uncharacterized protein</fullName>
    </submittedName>
</protein>
<keyword evidence="3" id="KW-1185">Reference proteome</keyword>
<accession>A0A371F9G5</accession>
<evidence type="ECO:0000313" key="2">
    <source>
        <dbReference type="EMBL" id="RDX74927.1"/>
    </source>
</evidence>
<dbReference type="AlphaFoldDB" id="A0A371F9G5"/>
<gene>
    <name evidence="2" type="ORF">CR513_45262</name>
</gene>
<sequence>MKEETRKLVLQRRGQHETIQRRKIGVSHFLKIKHVFVRAFEIGLLATRPVQCATWMKQNRAIHLQIVIHAILEQYERFILRFRTKNNTAYHSYHNRTTQGQNKARQQRYWLAGTVIGLPKNGLERSHGLSESTESRGCKGWRSPTVAAGQMMLPGKGGRLSERRTTGATYQSAALELSRFCCVGSIVVNSGRYSGIAERQWRETEKEDADELSQDEGEEEYNSSCNGSDEDNDIELEEDEEDY</sequence>
<dbReference type="Proteomes" id="UP000257109">
    <property type="component" value="Unassembled WGS sequence"/>
</dbReference>
<feature type="region of interest" description="Disordered" evidence="1">
    <location>
        <begin position="199"/>
        <end position="243"/>
    </location>
</feature>
<evidence type="ECO:0000256" key="1">
    <source>
        <dbReference type="SAM" id="MobiDB-lite"/>
    </source>
</evidence>
<proteinExistence type="predicted"/>
<name>A0A371F9G5_MUCPR</name>
<comment type="caution">
    <text evidence="2">The sequence shown here is derived from an EMBL/GenBank/DDBJ whole genome shotgun (WGS) entry which is preliminary data.</text>
</comment>
<feature type="compositionally biased region" description="Acidic residues" evidence="1">
    <location>
        <begin position="228"/>
        <end position="243"/>
    </location>
</feature>
<dbReference type="EMBL" id="QJKJ01010009">
    <property type="protein sequence ID" value="RDX74927.1"/>
    <property type="molecule type" value="Genomic_DNA"/>
</dbReference>
<reference evidence="2" key="1">
    <citation type="submission" date="2018-05" db="EMBL/GenBank/DDBJ databases">
        <title>Draft genome of Mucuna pruriens seed.</title>
        <authorList>
            <person name="Nnadi N.E."/>
            <person name="Vos R."/>
            <person name="Hasami M.H."/>
            <person name="Devisetty U.K."/>
            <person name="Aguiy J.C."/>
        </authorList>
    </citation>
    <scope>NUCLEOTIDE SEQUENCE [LARGE SCALE GENOMIC DNA]</scope>
    <source>
        <strain evidence="2">JCA_2017</strain>
    </source>
</reference>
<organism evidence="2 3">
    <name type="scientific">Mucuna pruriens</name>
    <name type="common">Velvet bean</name>
    <name type="synonym">Dolichos pruriens</name>
    <dbReference type="NCBI Taxonomy" id="157652"/>
    <lineage>
        <taxon>Eukaryota</taxon>
        <taxon>Viridiplantae</taxon>
        <taxon>Streptophyta</taxon>
        <taxon>Embryophyta</taxon>
        <taxon>Tracheophyta</taxon>
        <taxon>Spermatophyta</taxon>
        <taxon>Magnoliopsida</taxon>
        <taxon>eudicotyledons</taxon>
        <taxon>Gunneridae</taxon>
        <taxon>Pentapetalae</taxon>
        <taxon>rosids</taxon>
        <taxon>fabids</taxon>
        <taxon>Fabales</taxon>
        <taxon>Fabaceae</taxon>
        <taxon>Papilionoideae</taxon>
        <taxon>50 kb inversion clade</taxon>
        <taxon>NPAAA clade</taxon>
        <taxon>indigoferoid/millettioid clade</taxon>
        <taxon>Phaseoleae</taxon>
        <taxon>Mucuna</taxon>
    </lineage>
</organism>
<feature type="compositionally biased region" description="Acidic residues" evidence="1">
    <location>
        <begin position="206"/>
        <end position="221"/>
    </location>
</feature>